<dbReference type="AlphaFoldDB" id="A2DX40"/>
<dbReference type="VEuPathDB" id="TrichDB:TVAGG3_0185850"/>
<evidence type="ECO:0000313" key="3">
    <source>
        <dbReference type="Proteomes" id="UP000001542"/>
    </source>
</evidence>
<sequence length="366" mass="42631">MQPNNTRTYAEPFTPVSDKEDGNIALAVKALNARINRLSVSLSIANSTLESIAYNTENSTAKLNAFDLKYLISNLEITQDQIKSEIISKLEETKAINDQIGSMKSESTLLKCQETDILSESKNTMKNIDEISKSIDKTKAKIFDTRLHIDMGISRLNSNQNFLNDLQNHCNELKSNRGALLYAIDDVNESLSRYKTEKQKIYSLITAKKLLTIKLPEKYQNNRIEIDFTQNETIKNEISEIKGRIKELKWKLGRIERENNDLSESSLQISFDEENKKKSDLENDIEEKKRKIEEMSHEIDSIHERIISKELKFKRIKEENIEINKKNLKTFDETINALDEEQKVLEQEINDLEKRKKYKRKRVYNF</sequence>
<dbReference type="SMR" id="A2DX40"/>
<name>A2DX40_TRIV3</name>
<protein>
    <submittedName>
        <fullName evidence="2">Uncharacterized protein</fullName>
    </submittedName>
</protein>
<gene>
    <name evidence="2" type="ORF">TVAG_019680</name>
</gene>
<dbReference type="RefSeq" id="XP_001327290.1">
    <property type="nucleotide sequence ID" value="XM_001327255.1"/>
</dbReference>
<evidence type="ECO:0000256" key="1">
    <source>
        <dbReference type="SAM" id="Coils"/>
    </source>
</evidence>
<dbReference type="GO" id="GO:0003682">
    <property type="term" value="F:chromatin binding"/>
    <property type="evidence" value="ECO:0000318"/>
    <property type="project" value="GO_Central"/>
</dbReference>
<reference evidence="2" key="1">
    <citation type="submission" date="2006-10" db="EMBL/GenBank/DDBJ databases">
        <authorList>
            <person name="Amadeo P."/>
            <person name="Zhao Q."/>
            <person name="Wortman J."/>
            <person name="Fraser-Liggett C."/>
            <person name="Carlton J."/>
        </authorList>
    </citation>
    <scope>NUCLEOTIDE SEQUENCE</scope>
    <source>
        <strain evidence="2">G3</strain>
    </source>
</reference>
<organism evidence="2 3">
    <name type="scientific">Trichomonas vaginalis (strain ATCC PRA-98 / G3)</name>
    <dbReference type="NCBI Taxonomy" id="412133"/>
    <lineage>
        <taxon>Eukaryota</taxon>
        <taxon>Metamonada</taxon>
        <taxon>Parabasalia</taxon>
        <taxon>Trichomonadida</taxon>
        <taxon>Trichomonadidae</taxon>
        <taxon>Trichomonas</taxon>
    </lineage>
</organism>
<keyword evidence="1" id="KW-0175">Coiled coil</keyword>
<dbReference type="GO" id="GO:0000793">
    <property type="term" value="C:condensed chromosome"/>
    <property type="evidence" value="ECO:0000318"/>
    <property type="project" value="GO_Central"/>
</dbReference>
<evidence type="ECO:0000313" key="2">
    <source>
        <dbReference type="EMBL" id="EAY15067.1"/>
    </source>
</evidence>
<dbReference type="InParanoid" id="A2DX40"/>
<reference evidence="2" key="2">
    <citation type="journal article" date="2007" name="Science">
        <title>Draft genome sequence of the sexually transmitted pathogen Trichomonas vaginalis.</title>
        <authorList>
            <person name="Carlton J.M."/>
            <person name="Hirt R.P."/>
            <person name="Silva J.C."/>
            <person name="Delcher A.L."/>
            <person name="Schatz M."/>
            <person name="Zhao Q."/>
            <person name="Wortman J.R."/>
            <person name="Bidwell S.L."/>
            <person name="Alsmark U.C.M."/>
            <person name="Besteiro S."/>
            <person name="Sicheritz-Ponten T."/>
            <person name="Noel C.J."/>
            <person name="Dacks J.B."/>
            <person name="Foster P.G."/>
            <person name="Simillion C."/>
            <person name="Van de Peer Y."/>
            <person name="Miranda-Saavedra D."/>
            <person name="Barton G.J."/>
            <person name="Westrop G.D."/>
            <person name="Mueller S."/>
            <person name="Dessi D."/>
            <person name="Fiori P.L."/>
            <person name="Ren Q."/>
            <person name="Paulsen I."/>
            <person name="Zhang H."/>
            <person name="Bastida-Corcuera F.D."/>
            <person name="Simoes-Barbosa A."/>
            <person name="Brown M.T."/>
            <person name="Hayes R.D."/>
            <person name="Mukherjee M."/>
            <person name="Okumura C.Y."/>
            <person name="Schneider R."/>
            <person name="Smith A.J."/>
            <person name="Vanacova S."/>
            <person name="Villalvazo M."/>
            <person name="Haas B.J."/>
            <person name="Pertea M."/>
            <person name="Feldblyum T.V."/>
            <person name="Utterback T.R."/>
            <person name="Shu C.L."/>
            <person name="Osoegawa K."/>
            <person name="de Jong P.J."/>
            <person name="Hrdy I."/>
            <person name="Horvathova L."/>
            <person name="Zubacova Z."/>
            <person name="Dolezal P."/>
            <person name="Malik S.B."/>
            <person name="Logsdon J.M. Jr."/>
            <person name="Henze K."/>
            <person name="Gupta A."/>
            <person name="Wang C.C."/>
            <person name="Dunne R.L."/>
            <person name="Upcroft J.A."/>
            <person name="Upcroft P."/>
            <person name="White O."/>
            <person name="Salzberg S.L."/>
            <person name="Tang P."/>
            <person name="Chiu C.-H."/>
            <person name="Lee Y.-S."/>
            <person name="Embley T.M."/>
            <person name="Coombs G.H."/>
            <person name="Mottram J.C."/>
            <person name="Tachezy J."/>
            <person name="Fraser-Liggett C.M."/>
            <person name="Johnson P.J."/>
        </authorList>
    </citation>
    <scope>NUCLEOTIDE SEQUENCE [LARGE SCALE GENOMIC DNA]</scope>
    <source>
        <strain evidence="2">G3</strain>
    </source>
</reference>
<dbReference type="EMBL" id="DS113261">
    <property type="protein sequence ID" value="EAY15067.1"/>
    <property type="molecule type" value="Genomic_DNA"/>
</dbReference>
<dbReference type="GO" id="GO:0000796">
    <property type="term" value="C:condensin complex"/>
    <property type="evidence" value="ECO:0000318"/>
    <property type="project" value="GO_Central"/>
</dbReference>
<accession>A2DX40</accession>
<dbReference type="VEuPathDB" id="TrichDB:TVAG_019680"/>
<proteinExistence type="predicted"/>
<feature type="coiled-coil region" evidence="1">
    <location>
        <begin position="231"/>
        <end position="362"/>
    </location>
</feature>
<dbReference type="GO" id="GO:0007076">
    <property type="term" value="P:mitotic chromosome condensation"/>
    <property type="evidence" value="ECO:0000318"/>
    <property type="project" value="GO_Central"/>
</dbReference>
<keyword evidence="3" id="KW-1185">Reference proteome</keyword>
<dbReference type="GO" id="GO:0000785">
    <property type="term" value="C:chromatin"/>
    <property type="evidence" value="ECO:0000318"/>
    <property type="project" value="GO_Central"/>
</dbReference>
<dbReference type="KEGG" id="tva:4773067"/>
<dbReference type="Proteomes" id="UP000001542">
    <property type="component" value="Unassembled WGS sequence"/>
</dbReference>